<feature type="domain" description="Transposase DDE" evidence="1">
    <location>
        <begin position="47"/>
        <end position="129"/>
    </location>
</feature>
<gene>
    <name evidence="2" type="ORF">AKJ29_09900</name>
</gene>
<protein>
    <recommendedName>
        <fullName evidence="1">Transposase DDE domain-containing protein</fullName>
    </recommendedName>
</protein>
<reference evidence="2 3" key="1">
    <citation type="submission" date="2015-09" db="EMBL/GenBank/DDBJ databases">
        <title>Draft genome sequence of Aliiroseovarius crassostreae CV919-312TSm, the causative agent of Roseovarius Oyster Disease (formerly Juvenile Oyster Disease).</title>
        <authorList>
            <person name="Kessner L."/>
            <person name="Spinard E."/>
            <person name="Nelson D."/>
        </authorList>
    </citation>
    <scope>NUCLEOTIDE SEQUENCE [LARGE SCALE GENOMIC DNA]</scope>
    <source>
        <strain evidence="2 3">CV919-312</strain>
    </source>
</reference>
<dbReference type="STRING" id="154981.AKJ29_09900"/>
<dbReference type="InterPro" id="IPR025668">
    <property type="entry name" value="Tnp_DDE_dom"/>
</dbReference>
<evidence type="ECO:0000313" key="3">
    <source>
        <dbReference type="Proteomes" id="UP000050471"/>
    </source>
</evidence>
<name>A0A0P7JN61_9RHOB</name>
<proteinExistence type="predicted"/>
<comment type="caution">
    <text evidence="2">The sequence shown here is derived from an EMBL/GenBank/DDBJ whole genome shotgun (WGS) entry which is preliminary data.</text>
</comment>
<keyword evidence="3" id="KW-1185">Reference proteome</keyword>
<accession>A0A0P7JN61</accession>
<dbReference type="AlphaFoldDB" id="A0A0P7JN61"/>
<sequence>MVSTIDSGHYEAGYGGEEGREEAVLVGRREGFDLRADTDVRGAVAQVARRYDANHLRDWLSDAKATACIPPRKNRKIQFEYDADLSKTRNIVERMFNRLKDWRQLSLRTFRCQQTLLAAAHIAATVIWLL</sequence>
<dbReference type="OrthoDB" id="32553at2"/>
<organism evidence="2 3">
    <name type="scientific">Aliiroseovarius crassostreae</name>
    <dbReference type="NCBI Taxonomy" id="154981"/>
    <lineage>
        <taxon>Bacteria</taxon>
        <taxon>Pseudomonadati</taxon>
        <taxon>Pseudomonadota</taxon>
        <taxon>Alphaproteobacteria</taxon>
        <taxon>Rhodobacterales</taxon>
        <taxon>Paracoccaceae</taxon>
        <taxon>Aliiroseovarius</taxon>
    </lineage>
</organism>
<evidence type="ECO:0000259" key="1">
    <source>
        <dbReference type="Pfam" id="PF13586"/>
    </source>
</evidence>
<dbReference type="EMBL" id="LKBA01000019">
    <property type="protein sequence ID" value="KPN62524.1"/>
    <property type="molecule type" value="Genomic_DNA"/>
</dbReference>
<evidence type="ECO:0000313" key="2">
    <source>
        <dbReference type="EMBL" id="KPN62524.1"/>
    </source>
</evidence>
<dbReference type="Proteomes" id="UP000050471">
    <property type="component" value="Unassembled WGS sequence"/>
</dbReference>
<dbReference type="Pfam" id="PF13586">
    <property type="entry name" value="DDE_Tnp_1_2"/>
    <property type="match status" value="1"/>
</dbReference>
<dbReference type="RefSeq" id="WP_055192306.1">
    <property type="nucleotide sequence ID" value="NZ_FPBS01000019.1"/>
</dbReference>